<protein>
    <recommendedName>
        <fullName evidence="5">YhgE/Pip domain-containing protein</fullName>
    </recommendedName>
</protein>
<evidence type="ECO:0000313" key="4">
    <source>
        <dbReference type="Proteomes" id="UP001276854"/>
    </source>
</evidence>
<organism evidence="3 4">
    <name type="scientific">Clostridium boliviensis</name>
    <dbReference type="NCBI Taxonomy" id="318465"/>
    <lineage>
        <taxon>Bacteria</taxon>
        <taxon>Bacillati</taxon>
        <taxon>Bacillota</taxon>
        <taxon>Clostridia</taxon>
        <taxon>Eubacteriales</taxon>
        <taxon>Clostridiaceae</taxon>
        <taxon>Clostridium</taxon>
    </lineage>
</organism>
<gene>
    <name evidence="3" type="ORF">RZO55_23500</name>
</gene>
<evidence type="ECO:0000256" key="2">
    <source>
        <dbReference type="SAM" id="SignalP"/>
    </source>
</evidence>
<dbReference type="Gene3D" id="1.10.287.950">
    <property type="entry name" value="Methyl-accepting chemotaxis protein"/>
    <property type="match status" value="1"/>
</dbReference>
<evidence type="ECO:0000313" key="3">
    <source>
        <dbReference type="EMBL" id="MDW2800536.1"/>
    </source>
</evidence>
<proteinExistence type="predicted"/>
<keyword evidence="4" id="KW-1185">Reference proteome</keyword>
<reference evidence="3 4" key="1">
    <citation type="submission" date="2023-10" db="EMBL/GenBank/DDBJ databases">
        <title>A novel Glycoside Hydrolase 43-Like Enzyme from Clostrdium boliviensis is an Endo-xylanase, and a Candidate for Xylooligosaccharides Production from Different Xylan Substrates.</title>
        <authorList>
            <person name="Alvarez M.T."/>
            <person name="Rocabado-Villegas L.R."/>
            <person name="Salas-Veizaga D.M."/>
            <person name="Linares-Pasten J.A."/>
            <person name="Gudmundsdottir E.E."/>
            <person name="Hreggvidsson G.O."/>
            <person name="Adlercreutz P."/>
            <person name="Nordberg Karlsson E."/>
        </authorList>
    </citation>
    <scope>NUCLEOTIDE SEQUENCE [LARGE SCALE GENOMIC DNA]</scope>
    <source>
        <strain evidence="3 4">E-1</strain>
    </source>
</reference>
<feature type="coiled-coil region" evidence="1">
    <location>
        <begin position="318"/>
        <end position="410"/>
    </location>
</feature>
<keyword evidence="2" id="KW-0732">Signal</keyword>
<dbReference type="Proteomes" id="UP001276854">
    <property type="component" value="Unassembled WGS sequence"/>
</dbReference>
<accession>A0ABU4GSF2</accession>
<name>A0ABU4GSF2_9CLOT</name>
<evidence type="ECO:0000256" key="1">
    <source>
        <dbReference type="SAM" id="Coils"/>
    </source>
</evidence>
<dbReference type="SUPFAM" id="SSF58104">
    <property type="entry name" value="Methyl-accepting chemotaxis protein (MCP) signaling domain"/>
    <property type="match status" value="1"/>
</dbReference>
<evidence type="ECO:0008006" key="5">
    <source>
        <dbReference type="Google" id="ProtNLM"/>
    </source>
</evidence>
<dbReference type="RefSeq" id="WP_318066703.1">
    <property type="nucleotide sequence ID" value="NZ_JAWONS010000326.1"/>
</dbReference>
<sequence>MNKHKRIFHIGLAVVFSMQSVLVPLASEVQPPYDETLYVTMDPYGEIKESSIVKVYRMNGSEPLTDYGTYDKVINLTDHSQPVIGEDGSVTFHPEEGENRFYFEGQTKTEKKELPWNITVSYRLNGVEKKADELAGEKGLIEVNVDLVPNKGVSDYYKNNMTLMGSAVVDMDKNLSLEAEGAQVQTVGNLSTVAFFALPGEEGHYSIRIGTDDFKFTGIVFAMVPLTVSQLDKVKDLREAKETMEDSADEISASLDVVLNTMEQMKKSIDTTSDGIRGLDKTRQIVADSKGKVYQNADDALTALDGLSQTLRPFYNHTENAKNALNELRNQTNHLTEILSDLSPDLKDLQEGVRELRDELEELQRLANSPETGLKAQMFFKQLDKTQEHLNTLTQQQRTLAEELASLAQMLPQLTALTGSLSASAQGLSSEDLEELLEDVSEEGLADEAEISSYLFNERGYSVTEISALTSYLTSALETENLASPSSASSADSSAASQAAIKAAAPLAKILPQLADSGAVLTSDMTNFLGLAKVLLGDLYAEKNHINGAADGVIKGADSIGQLCDTADDLIGNAEELNGILHRHHDEMLNTLTDMGKMTDSASRGIDSMNVFLRSLEDQMKTVGNSLNGSTQKTLNGLADTLNVAGNGLNQTEVLRNAKDTIKKTIDDKWDEYTTEDTTLLNIDLEAKPVSMTSAKNPAPKSIQIILRTGEIKQDEENSDLAVDEDFHPDGSVFHRIGNIFKSIFHFFTSIFK</sequence>
<keyword evidence="1" id="KW-0175">Coiled coil</keyword>
<feature type="chain" id="PRO_5046746961" description="YhgE/Pip domain-containing protein" evidence="2">
    <location>
        <begin position="27"/>
        <end position="753"/>
    </location>
</feature>
<dbReference type="EMBL" id="JAWONS010000326">
    <property type="protein sequence ID" value="MDW2800536.1"/>
    <property type="molecule type" value="Genomic_DNA"/>
</dbReference>
<feature type="signal peptide" evidence="2">
    <location>
        <begin position="1"/>
        <end position="26"/>
    </location>
</feature>
<comment type="caution">
    <text evidence="3">The sequence shown here is derived from an EMBL/GenBank/DDBJ whole genome shotgun (WGS) entry which is preliminary data.</text>
</comment>